<dbReference type="InterPro" id="IPR000792">
    <property type="entry name" value="Tscrpt_reg_LuxR_C"/>
</dbReference>
<name>A0A6D0V1D5_ECOLX</name>
<gene>
    <name evidence="2" type="ORF">GUC01_23205</name>
</gene>
<organism evidence="2 3">
    <name type="scientific">Escherichia coli</name>
    <dbReference type="NCBI Taxonomy" id="562"/>
    <lineage>
        <taxon>Bacteria</taxon>
        <taxon>Pseudomonadati</taxon>
        <taxon>Pseudomonadota</taxon>
        <taxon>Gammaproteobacteria</taxon>
        <taxon>Enterobacterales</taxon>
        <taxon>Enterobacteriaceae</taxon>
        <taxon>Escherichia</taxon>
    </lineage>
</organism>
<dbReference type="Gene3D" id="1.10.10.10">
    <property type="entry name" value="Winged helix-like DNA-binding domain superfamily/Winged helix DNA-binding domain"/>
    <property type="match status" value="1"/>
</dbReference>
<dbReference type="GO" id="GO:0006355">
    <property type="term" value="P:regulation of DNA-templated transcription"/>
    <property type="evidence" value="ECO:0007669"/>
    <property type="project" value="InterPro"/>
</dbReference>
<dbReference type="InterPro" id="IPR016032">
    <property type="entry name" value="Sig_transdc_resp-reg_C-effctor"/>
</dbReference>
<dbReference type="CDD" id="cd06170">
    <property type="entry name" value="LuxR_C_like"/>
    <property type="match status" value="1"/>
</dbReference>
<dbReference type="AlphaFoldDB" id="A0A6D0V1D5"/>
<reference evidence="2 3" key="1">
    <citation type="journal article" date="2019" name="Nat. Med.">
        <title>A library of human gut bacterial isolates paired with longitudinal multiomics data enables mechanistic microbiome research.</title>
        <authorList>
            <person name="Poyet M."/>
            <person name="Groussin M."/>
            <person name="Gibbons S.M."/>
            <person name="Avila-Pacheco J."/>
            <person name="Jiang X."/>
            <person name="Kearney S.M."/>
            <person name="Perrotta A.R."/>
            <person name="Berdy B."/>
            <person name="Zhao S."/>
            <person name="Lieberman T.D."/>
            <person name="Swanson P.K."/>
            <person name="Smith M."/>
            <person name="Roesemann S."/>
            <person name="Alexander J.E."/>
            <person name="Rich S.A."/>
            <person name="Livny J."/>
            <person name="Vlamakis H."/>
            <person name="Clish C."/>
            <person name="Bullock K."/>
            <person name="Deik A."/>
            <person name="Scott J."/>
            <person name="Pierce K.A."/>
            <person name="Xavier R.J."/>
            <person name="Alm E.J."/>
        </authorList>
    </citation>
    <scope>NUCLEOTIDE SEQUENCE [LARGE SCALE GENOMIC DNA]</scope>
    <source>
        <strain evidence="2 3">BIOML-A112</strain>
    </source>
</reference>
<dbReference type="GO" id="GO:0003677">
    <property type="term" value="F:DNA binding"/>
    <property type="evidence" value="ECO:0007669"/>
    <property type="project" value="UniProtKB-KW"/>
</dbReference>
<evidence type="ECO:0000256" key="1">
    <source>
        <dbReference type="ARBA" id="ARBA00023125"/>
    </source>
</evidence>
<dbReference type="Pfam" id="PF00196">
    <property type="entry name" value="GerE"/>
    <property type="match status" value="1"/>
</dbReference>
<proteinExistence type="predicted"/>
<dbReference type="SUPFAM" id="SSF46894">
    <property type="entry name" value="C-terminal effector domain of the bipartite response regulators"/>
    <property type="match status" value="1"/>
</dbReference>
<dbReference type="Proteomes" id="UP000475070">
    <property type="component" value="Unassembled WGS sequence"/>
</dbReference>
<dbReference type="EMBL" id="WXKQ01000030">
    <property type="protein sequence ID" value="NAG21890.1"/>
    <property type="molecule type" value="Genomic_DNA"/>
</dbReference>
<dbReference type="RefSeq" id="WP_129542131.1">
    <property type="nucleotide sequence ID" value="NZ_CAKODM010000092.1"/>
</dbReference>
<sequence>MKKTTCYVKTEIMEHDLTAHFWICPTLTASECCVFELLVKGYTVTQISERRSRSAKTVSIQKHQIYKKLGIRNDVTFWLDLSLSPYVKIKFEPAPVVS</sequence>
<protein>
    <submittedName>
        <fullName evidence="2">LuxR family transcriptional regulator</fullName>
    </submittedName>
</protein>
<dbReference type="InterPro" id="IPR036388">
    <property type="entry name" value="WH-like_DNA-bd_sf"/>
</dbReference>
<evidence type="ECO:0000313" key="2">
    <source>
        <dbReference type="EMBL" id="NAG21890.1"/>
    </source>
</evidence>
<accession>A0A6D0V1D5</accession>
<keyword evidence="1" id="KW-0238">DNA-binding</keyword>
<comment type="caution">
    <text evidence="2">The sequence shown here is derived from an EMBL/GenBank/DDBJ whole genome shotgun (WGS) entry which is preliminary data.</text>
</comment>
<dbReference type="SMART" id="SM00421">
    <property type="entry name" value="HTH_LUXR"/>
    <property type="match status" value="1"/>
</dbReference>
<evidence type="ECO:0000313" key="3">
    <source>
        <dbReference type="Proteomes" id="UP000475070"/>
    </source>
</evidence>